<dbReference type="GO" id="GO:0006171">
    <property type="term" value="P:cAMP biosynthetic process"/>
    <property type="evidence" value="ECO:0007669"/>
    <property type="project" value="TreeGrafter"/>
</dbReference>
<dbReference type="GO" id="GO:0004016">
    <property type="term" value="F:adenylate cyclase activity"/>
    <property type="evidence" value="ECO:0007669"/>
    <property type="project" value="UniProtKB-ARBA"/>
</dbReference>
<reference evidence="3" key="1">
    <citation type="submission" date="2023-03" db="EMBL/GenBank/DDBJ databases">
        <title>Lomoglobus Profundus gen. nov., sp. nov., a novel member of the phylum Verrucomicrobia, isolated from deep-marine sediment of South China Sea.</title>
        <authorList>
            <person name="Ahmad T."/>
            <person name="Ishaq S.E."/>
            <person name="Wang F."/>
        </authorList>
    </citation>
    <scope>NUCLEOTIDE SEQUENCE</scope>
    <source>
        <strain evidence="3">LMO-M01</strain>
    </source>
</reference>
<keyword evidence="1" id="KW-0812">Transmembrane</keyword>
<dbReference type="PROSITE" id="PS50125">
    <property type="entry name" value="GUANYLATE_CYCLASE_2"/>
    <property type="match status" value="1"/>
</dbReference>
<evidence type="ECO:0000259" key="2">
    <source>
        <dbReference type="PROSITE" id="PS50125"/>
    </source>
</evidence>
<dbReference type="Proteomes" id="UP001218638">
    <property type="component" value="Chromosome"/>
</dbReference>
<dbReference type="InterPro" id="IPR050697">
    <property type="entry name" value="Adenylyl/Guanylyl_Cyclase_3/4"/>
</dbReference>
<feature type="domain" description="Guanylate cyclase" evidence="2">
    <location>
        <begin position="480"/>
        <end position="618"/>
    </location>
</feature>
<dbReference type="Gene3D" id="3.30.70.1230">
    <property type="entry name" value="Nucleotide cyclase"/>
    <property type="match status" value="1"/>
</dbReference>
<evidence type="ECO:0000313" key="4">
    <source>
        <dbReference type="Proteomes" id="UP001218638"/>
    </source>
</evidence>
<dbReference type="InterPro" id="IPR007890">
    <property type="entry name" value="CHASE2"/>
</dbReference>
<dbReference type="SMART" id="SM00044">
    <property type="entry name" value="CYCc"/>
    <property type="match status" value="1"/>
</dbReference>
<dbReference type="AlphaFoldDB" id="A0AAF0I2T8"/>
<keyword evidence="1" id="KW-0472">Membrane</keyword>
<dbReference type="PANTHER" id="PTHR43081">
    <property type="entry name" value="ADENYLATE CYCLASE, TERMINAL-DIFFERENTIATION SPECIFIC-RELATED"/>
    <property type="match status" value="1"/>
</dbReference>
<dbReference type="Pfam" id="PF00211">
    <property type="entry name" value="Guanylate_cyc"/>
    <property type="match status" value="1"/>
</dbReference>
<dbReference type="GO" id="GO:0035556">
    <property type="term" value="P:intracellular signal transduction"/>
    <property type="evidence" value="ECO:0007669"/>
    <property type="project" value="InterPro"/>
</dbReference>
<feature type="transmembrane region" description="Helical" evidence="1">
    <location>
        <begin position="416"/>
        <end position="438"/>
    </location>
</feature>
<feature type="transmembrane region" description="Helical" evidence="1">
    <location>
        <begin position="389"/>
        <end position="410"/>
    </location>
</feature>
<organism evidence="3 4">
    <name type="scientific">Synoicihabitans lomoniglobus</name>
    <dbReference type="NCBI Taxonomy" id="2909285"/>
    <lineage>
        <taxon>Bacteria</taxon>
        <taxon>Pseudomonadati</taxon>
        <taxon>Verrucomicrobiota</taxon>
        <taxon>Opitutia</taxon>
        <taxon>Opitutales</taxon>
        <taxon>Opitutaceae</taxon>
        <taxon>Synoicihabitans</taxon>
    </lineage>
</organism>
<dbReference type="Pfam" id="PF05226">
    <property type="entry name" value="CHASE2"/>
    <property type="match status" value="1"/>
</dbReference>
<dbReference type="KEGG" id="slom:PXH66_03630"/>
<dbReference type="InterPro" id="IPR029787">
    <property type="entry name" value="Nucleotide_cyclase"/>
</dbReference>
<dbReference type="RefSeq" id="WP_330927801.1">
    <property type="nucleotide sequence ID" value="NZ_CP119075.1"/>
</dbReference>
<feature type="transmembrane region" description="Helical" evidence="1">
    <location>
        <begin position="363"/>
        <end position="382"/>
    </location>
</feature>
<dbReference type="SUPFAM" id="SSF55073">
    <property type="entry name" value="Nucleotide cyclase"/>
    <property type="match status" value="1"/>
</dbReference>
<dbReference type="InterPro" id="IPR001054">
    <property type="entry name" value="A/G_cyclase"/>
</dbReference>
<name>A0AAF0I2T8_9BACT</name>
<protein>
    <submittedName>
        <fullName evidence="3">Adenylate/guanylate cyclase domain-containing protein</fullName>
    </submittedName>
</protein>
<dbReference type="EMBL" id="CP119075">
    <property type="protein sequence ID" value="WED65938.1"/>
    <property type="molecule type" value="Genomic_DNA"/>
</dbReference>
<gene>
    <name evidence="3" type="ORF">PXH66_03630</name>
</gene>
<keyword evidence="1" id="KW-1133">Transmembrane helix</keyword>
<dbReference type="PANTHER" id="PTHR43081:SF1">
    <property type="entry name" value="ADENYLATE CYCLASE, TERMINAL-DIFFERENTIATION SPECIFIC"/>
    <property type="match status" value="1"/>
</dbReference>
<dbReference type="CDD" id="cd07302">
    <property type="entry name" value="CHD"/>
    <property type="match status" value="1"/>
</dbReference>
<sequence length="755" mass="83597">MNRKRLKSLGLVVALLPVPLLWCVLFSMGGLNRARDWSMDLRFWLRGELEAPVKVVYVDIDSKAIDAKEIGGWPWSRHYFATVARTLIEEAGVKVVGIDIVLSDSGVAEIADLEKLIAGNREFGRYLHSDQPVVLAASFSGNQFRDVNGNLYRRELPRLSDGLPPIDQIEGPEVPNFMVGHRAPPYAPGGVGLIDTDFGGTRRVPLWAPTNVRTYFHLSIEILRRYWDVGDFGVKVNGDVLEFVSEDGQLLHSVPMLDGQMLEVNWFSKWNSSAQNPRISFADVYAYAHLLTSGDEVSEASAREFFAQDDFKDAIVLIGPVDPLLQDLAPTPLDPEPVPKVGVHGNVIKTIASGIYLQRLPPWQIYSIVFGLTIVVSVMSSWGGGSSGLARLLAILLMLGYLYLSIHWFIDNHLVLPMVTPVGSALSTTLLAVGWQAMREQKAKGRIKGMFGTYLAPMVVESMVESGRDPELGGHDAEITAYFSDIQSFSAFSEVLTSSQLGELLNEYLTACTDIIQAEGGTLDKYIGDAVVAMFGAPVDLENHAYKACLTSQLVQVRLDELRQKWISEGDKWPALVHQMRTRIGLNTGDCMIGNMGSRTRFNYTMMGDNVNLAARMESGAKSWGSFNMVTEATRDACEKHGGDRIVFRPLGRIIVKGRSKPVPIFDIVGLRENLSADTFKCIDLFQQGMAHYYRRDWAGAAERFQQSATLEPVQPGRDLGVKSTPSLVYRGIVAEMERNPPPADWDGVYVMTEK</sequence>
<proteinExistence type="predicted"/>
<evidence type="ECO:0000313" key="3">
    <source>
        <dbReference type="EMBL" id="WED65938.1"/>
    </source>
</evidence>
<dbReference type="SMART" id="SM01080">
    <property type="entry name" value="CHASE2"/>
    <property type="match status" value="1"/>
</dbReference>
<keyword evidence="4" id="KW-1185">Reference proteome</keyword>
<accession>A0AAF0I2T8</accession>
<evidence type="ECO:0000256" key="1">
    <source>
        <dbReference type="SAM" id="Phobius"/>
    </source>
</evidence>